<dbReference type="Pfam" id="PF00158">
    <property type="entry name" value="Sigma54_activat"/>
    <property type="match status" value="1"/>
</dbReference>
<evidence type="ECO:0000256" key="1">
    <source>
        <dbReference type="ARBA" id="ARBA00022741"/>
    </source>
</evidence>
<dbReference type="AlphaFoldDB" id="A0A0C1ZKU4"/>
<dbReference type="Gene3D" id="3.40.50.300">
    <property type="entry name" value="P-loop containing nucleotide triphosphate hydrolases"/>
    <property type="match status" value="1"/>
</dbReference>
<gene>
    <name evidence="7" type="ORF">DB30_01653</name>
</gene>
<evidence type="ECO:0000259" key="6">
    <source>
        <dbReference type="PROSITE" id="PS50045"/>
    </source>
</evidence>
<dbReference type="Gene3D" id="2.60.200.20">
    <property type="match status" value="1"/>
</dbReference>
<dbReference type="SUPFAM" id="SSF46689">
    <property type="entry name" value="Homeodomain-like"/>
    <property type="match status" value="1"/>
</dbReference>
<evidence type="ECO:0000259" key="5">
    <source>
        <dbReference type="PROSITE" id="PS50006"/>
    </source>
</evidence>
<keyword evidence="2" id="KW-0067">ATP-binding</keyword>
<dbReference type="InterPro" id="IPR000253">
    <property type="entry name" value="FHA_dom"/>
</dbReference>
<dbReference type="Pfam" id="PF25601">
    <property type="entry name" value="AAA_lid_14"/>
    <property type="match status" value="1"/>
</dbReference>
<name>A0A0C1ZKU4_9BACT</name>
<comment type="caution">
    <text evidence="7">The sequence shown here is derived from an EMBL/GenBank/DDBJ whole genome shotgun (WGS) entry which is preliminary data.</text>
</comment>
<dbReference type="GO" id="GO:0005524">
    <property type="term" value="F:ATP binding"/>
    <property type="evidence" value="ECO:0007669"/>
    <property type="project" value="UniProtKB-KW"/>
</dbReference>
<feature type="domain" description="FHA" evidence="5">
    <location>
        <begin position="33"/>
        <end position="82"/>
    </location>
</feature>
<dbReference type="SUPFAM" id="SSF52540">
    <property type="entry name" value="P-loop containing nucleoside triphosphate hydrolases"/>
    <property type="match status" value="1"/>
</dbReference>
<keyword evidence="3" id="KW-0805">Transcription regulation</keyword>
<dbReference type="SUPFAM" id="SSF49879">
    <property type="entry name" value="SMAD/FHA domain"/>
    <property type="match status" value="1"/>
</dbReference>
<dbReference type="InterPro" id="IPR025662">
    <property type="entry name" value="Sigma_54_int_dom_ATP-bd_1"/>
</dbReference>
<evidence type="ECO:0000313" key="8">
    <source>
        <dbReference type="Proteomes" id="UP000031599"/>
    </source>
</evidence>
<dbReference type="InterPro" id="IPR027417">
    <property type="entry name" value="P-loop_NTPase"/>
</dbReference>
<evidence type="ECO:0000256" key="4">
    <source>
        <dbReference type="ARBA" id="ARBA00023163"/>
    </source>
</evidence>
<dbReference type="InterPro" id="IPR025944">
    <property type="entry name" value="Sigma_54_int_dom_CS"/>
</dbReference>
<dbReference type="PANTHER" id="PTHR32071">
    <property type="entry name" value="TRANSCRIPTIONAL REGULATORY PROTEIN"/>
    <property type="match status" value="1"/>
</dbReference>
<dbReference type="CDD" id="cd00009">
    <property type="entry name" value="AAA"/>
    <property type="match status" value="1"/>
</dbReference>
<dbReference type="Proteomes" id="UP000031599">
    <property type="component" value="Unassembled WGS sequence"/>
</dbReference>
<dbReference type="InterPro" id="IPR008984">
    <property type="entry name" value="SMAD_FHA_dom_sf"/>
</dbReference>
<dbReference type="PROSITE" id="PS50045">
    <property type="entry name" value="SIGMA54_INTERACT_4"/>
    <property type="match status" value="1"/>
</dbReference>
<sequence length="431" mass="48697">MDDGPELAHHGYRLLILSGELRGREVEIVKPVVTMGRSRQCEVVLPDVSVSRVHAEIRREGDRYRLLDRESSAGTFLGGSRIKDAFLRPGDELRLGALELRFVPRDRQPELLPSEAERFGPVLGRSLAMRRVFAVLERVADRDVPVLLRGDTGTGKDLVARAIHEASSRREQPFVIVDCGALAADQIEAELFGVRDDPTRRGAFALADRGTLLLDEVGELPADLQPKLLRVLETGRFRQVGGSEELAVDVRVLAASNRELLTPGDEDGFREDLYFRLAVVSCELPPLRERRDDISMLIETFSRRLPPGMWRPPGPEAMARLIGYDWPGNVRELRNVVERSAYLSPDGVIDLMASDRRGEPDARVVSFDPTLTFREQKERAVERFEEAYLRWLLERAGGNISRGAREADMDRKYLHKLLRRYGIDAKQFANR</sequence>
<dbReference type="SMART" id="SM00240">
    <property type="entry name" value="FHA"/>
    <property type="match status" value="1"/>
</dbReference>
<evidence type="ECO:0000256" key="3">
    <source>
        <dbReference type="ARBA" id="ARBA00023015"/>
    </source>
</evidence>
<dbReference type="InterPro" id="IPR009057">
    <property type="entry name" value="Homeodomain-like_sf"/>
</dbReference>
<feature type="domain" description="Sigma-54 factor interaction" evidence="6">
    <location>
        <begin position="122"/>
        <end position="342"/>
    </location>
</feature>
<accession>A0A0C1ZKU4</accession>
<proteinExistence type="predicted"/>
<dbReference type="GO" id="GO:0006355">
    <property type="term" value="P:regulation of DNA-templated transcription"/>
    <property type="evidence" value="ECO:0007669"/>
    <property type="project" value="InterPro"/>
</dbReference>
<dbReference type="PROSITE" id="PS00688">
    <property type="entry name" value="SIGMA54_INTERACT_3"/>
    <property type="match status" value="1"/>
</dbReference>
<organism evidence="7 8">
    <name type="scientific">Enhygromyxa salina</name>
    <dbReference type="NCBI Taxonomy" id="215803"/>
    <lineage>
        <taxon>Bacteria</taxon>
        <taxon>Pseudomonadati</taxon>
        <taxon>Myxococcota</taxon>
        <taxon>Polyangia</taxon>
        <taxon>Nannocystales</taxon>
        <taxon>Nannocystaceae</taxon>
        <taxon>Enhygromyxa</taxon>
    </lineage>
</organism>
<dbReference type="FunFam" id="3.40.50.300:FF:000006">
    <property type="entry name" value="DNA-binding transcriptional regulator NtrC"/>
    <property type="match status" value="1"/>
</dbReference>
<keyword evidence="4" id="KW-0804">Transcription</keyword>
<evidence type="ECO:0000256" key="2">
    <source>
        <dbReference type="ARBA" id="ARBA00022840"/>
    </source>
</evidence>
<dbReference type="Gene3D" id="1.10.10.60">
    <property type="entry name" value="Homeodomain-like"/>
    <property type="match status" value="1"/>
</dbReference>
<dbReference type="InterPro" id="IPR002078">
    <property type="entry name" value="Sigma_54_int"/>
</dbReference>
<dbReference type="PANTHER" id="PTHR32071:SF57">
    <property type="entry name" value="C4-DICARBOXYLATE TRANSPORT TRANSCRIPTIONAL REGULATORY PROTEIN DCTD"/>
    <property type="match status" value="1"/>
</dbReference>
<dbReference type="CDD" id="cd00060">
    <property type="entry name" value="FHA"/>
    <property type="match status" value="1"/>
</dbReference>
<dbReference type="PROSITE" id="PS50006">
    <property type="entry name" value="FHA_DOMAIN"/>
    <property type="match status" value="1"/>
</dbReference>
<dbReference type="Pfam" id="PF16697">
    <property type="entry name" value="Yop-YscD_cpl"/>
    <property type="match status" value="1"/>
</dbReference>
<dbReference type="SMART" id="SM00382">
    <property type="entry name" value="AAA"/>
    <property type="match status" value="1"/>
</dbReference>
<dbReference type="EMBL" id="JMCC02000014">
    <property type="protein sequence ID" value="KIG18149.1"/>
    <property type="molecule type" value="Genomic_DNA"/>
</dbReference>
<reference evidence="7 8" key="1">
    <citation type="submission" date="2014-12" db="EMBL/GenBank/DDBJ databases">
        <title>Genome assembly of Enhygromyxa salina DSM 15201.</title>
        <authorList>
            <person name="Sharma G."/>
            <person name="Subramanian S."/>
        </authorList>
    </citation>
    <scope>NUCLEOTIDE SEQUENCE [LARGE SCALE GENOMIC DNA]</scope>
    <source>
        <strain evidence="7 8">DSM 15201</strain>
    </source>
</reference>
<dbReference type="Gene3D" id="1.10.8.60">
    <property type="match status" value="1"/>
</dbReference>
<dbReference type="InterPro" id="IPR032030">
    <property type="entry name" value="YscD_cytoplasmic_dom"/>
</dbReference>
<dbReference type="InterPro" id="IPR003593">
    <property type="entry name" value="AAA+_ATPase"/>
</dbReference>
<protein>
    <submittedName>
        <fullName evidence="7">Response regulator of zinc sigma-54-dependent two-component system</fullName>
    </submittedName>
</protein>
<dbReference type="PROSITE" id="PS00675">
    <property type="entry name" value="SIGMA54_INTERACT_1"/>
    <property type="match status" value="1"/>
</dbReference>
<keyword evidence="1" id="KW-0547">Nucleotide-binding</keyword>
<evidence type="ECO:0000313" key="7">
    <source>
        <dbReference type="EMBL" id="KIG18149.1"/>
    </source>
</evidence>
<dbReference type="InterPro" id="IPR058031">
    <property type="entry name" value="AAA_lid_NorR"/>
</dbReference>